<dbReference type="InterPro" id="IPR004788">
    <property type="entry name" value="Ribose5P_isomerase_type_A"/>
</dbReference>
<dbReference type="RefSeq" id="WP_125094561.1">
    <property type="nucleotide sequence ID" value="NZ_RRUE01000001.1"/>
</dbReference>
<organism evidence="4 5">
    <name type="scientific">Lautropia dentalis</name>
    <dbReference type="NCBI Taxonomy" id="2490857"/>
    <lineage>
        <taxon>Bacteria</taxon>
        <taxon>Pseudomonadati</taxon>
        <taxon>Pseudomonadota</taxon>
        <taxon>Betaproteobacteria</taxon>
        <taxon>Burkholderiales</taxon>
        <taxon>Burkholderiaceae</taxon>
        <taxon>Lautropia</taxon>
    </lineage>
</organism>
<gene>
    <name evidence="3 4" type="primary">rpiA</name>
    <name evidence="4" type="ORF">EHV23_02470</name>
</gene>
<comment type="function">
    <text evidence="3">Catalyzes the reversible conversion of ribose-5-phosphate to ribulose 5-phosphate.</text>
</comment>
<comment type="caution">
    <text evidence="4">The sequence shown here is derived from an EMBL/GenBank/DDBJ whole genome shotgun (WGS) entry which is preliminary data.</text>
</comment>
<dbReference type="InterPro" id="IPR020672">
    <property type="entry name" value="Ribose5P_isomerase_typA_subgr"/>
</dbReference>
<evidence type="ECO:0000256" key="2">
    <source>
        <dbReference type="ARBA" id="ARBA00023235"/>
    </source>
</evidence>
<dbReference type="InterPro" id="IPR037171">
    <property type="entry name" value="NagB/RpiA_transferase-like"/>
</dbReference>
<dbReference type="Pfam" id="PF06026">
    <property type="entry name" value="Rib_5-P_isom_A"/>
    <property type="match status" value="1"/>
</dbReference>
<comment type="catalytic activity">
    <reaction evidence="1 3">
        <text>aldehydo-D-ribose 5-phosphate = D-ribulose 5-phosphate</text>
        <dbReference type="Rhea" id="RHEA:14657"/>
        <dbReference type="ChEBI" id="CHEBI:58121"/>
        <dbReference type="ChEBI" id="CHEBI:58273"/>
        <dbReference type="EC" id="5.3.1.6"/>
    </reaction>
</comment>
<dbReference type="Gene3D" id="3.30.70.260">
    <property type="match status" value="1"/>
</dbReference>
<feature type="binding site" evidence="3">
    <location>
        <begin position="91"/>
        <end position="94"/>
    </location>
    <ligand>
        <name>substrate</name>
    </ligand>
</feature>
<accession>A0A426FR45</accession>
<proteinExistence type="inferred from homology"/>
<dbReference type="NCBIfam" id="TIGR00021">
    <property type="entry name" value="rpiA"/>
    <property type="match status" value="1"/>
</dbReference>
<dbReference type="UniPathway" id="UPA00115">
    <property type="reaction ID" value="UER00412"/>
</dbReference>
<comment type="similarity">
    <text evidence="3">Belongs to the ribose 5-phosphate isomerase family.</text>
</comment>
<feature type="binding site" evidence="3">
    <location>
        <position position="131"/>
    </location>
    <ligand>
        <name>substrate</name>
    </ligand>
</feature>
<dbReference type="SUPFAM" id="SSF75445">
    <property type="entry name" value="D-ribose-5-phosphate isomerase (RpiA), lid domain"/>
    <property type="match status" value="1"/>
</dbReference>
<dbReference type="GO" id="GO:0009052">
    <property type="term" value="P:pentose-phosphate shunt, non-oxidative branch"/>
    <property type="evidence" value="ECO:0007669"/>
    <property type="project" value="UniProtKB-UniRule"/>
</dbReference>
<dbReference type="HAMAP" id="MF_00170">
    <property type="entry name" value="Rib_5P_isom_A"/>
    <property type="match status" value="1"/>
</dbReference>
<feature type="binding site" evidence="3">
    <location>
        <begin position="38"/>
        <end position="41"/>
    </location>
    <ligand>
        <name>substrate</name>
    </ligand>
</feature>
<dbReference type="Proteomes" id="UP000270261">
    <property type="component" value="Unassembled WGS sequence"/>
</dbReference>
<dbReference type="AlphaFoldDB" id="A0A426FR45"/>
<keyword evidence="2 3" id="KW-0413">Isomerase</keyword>
<dbReference type="GO" id="GO:0006014">
    <property type="term" value="P:D-ribose metabolic process"/>
    <property type="evidence" value="ECO:0007669"/>
    <property type="project" value="TreeGrafter"/>
</dbReference>
<dbReference type="GO" id="GO:0004751">
    <property type="term" value="F:ribose-5-phosphate isomerase activity"/>
    <property type="evidence" value="ECO:0007669"/>
    <property type="project" value="UniProtKB-UniRule"/>
</dbReference>
<keyword evidence="5" id="KW-1185">Reference proteome</keyword>
<dbReference type="PANTHER" id="PTHR11934:SF0">
    <property type="entry name" value="RIBOSE-5-PHOSPHATE ISOMERASE"/>
    <property type="match status" value="1"/>
</dbReference>
<comment type="subunit">
    <text evidence="3">Homodimer.</text>
</comment>
<reference evidence="4 5" key="1">
    <citation type="submission" date="2018-11" db="EMBL/GenBank/DDBJ databases">
        <title>Genome sequencing of Lautropia sp. KCOM 2505 (= ChDC F240).</title>
        <authorList>
            <person name="Kook J.-K."/>
            <person name="Park S.-N."/>
            <person name="Lim Y.K."/>
        </authorList>
    </citation>
    <scope>NUCLEOTIDE SEQUENCE [LARGE SCALE GENOMIC DNA]</scope>
    <source>
        <strain evidence="4 5">KCOM 2505</strain>
    </source>
</reference>
<dbReference type="SUPFAM" id="SSF100950">
    <property type="entry name" value="NagB/RpiA/CoA transferase-like"/>
    <property type="match status" value="1"/>
</dbReference>
<feature type="active site" description="Proton acceptor" evidence="3">
    <location>
        <position position="113"/>
    </location>
</feature>
<dbReference type="FunFam" id="3.40.50.1360:FF:000001">
    <property type="entry name" value="Ribose-5-phosphate isomerase A"/>
    <property type="match status" value="1"/>
</dbReference>
<evidence type="ECO:0000256" key="1">
    <source>
        <dbReference type="ARBA" id="ARBA00001713"/>
    </source>
</evidence>
<dbReference type="NCBIfam" id="NF001924">
    <property type="entry name" value="PRK00702.1"/>
    <property type="match status" value="1"/>
</dbReference>
<dbReference type="Gene3D" id="3.40.50.1360">
    <property type="match status" value="1"/>
</dbReference>
<dbReference type="OrthoDB" id="5870696at2"/>
<dbReference type="GO" id="GO:0005829">
    <property type="term" value="C:cytosol"/>
    <property type="evidence" value="ECO:0007669"/>
    <property type="project" value="TreeGrafter"/>
</dbReference>
<sequence>MDAAEKAARKAHQDELKQAAAEKALDWLTPGKVVGVGSGSTVAFFIEALGRRRKDFPQAVSSSLRSTELLREAGIEVLDLNQIDEIDCYVDGADEVDPGFALIKGGGGALTREKIVAQASRHFVCIVDESKYVPVLGQFPLPVEVVPMAMHLVGRQLEKLGGTVRERAGYITDNGNPILDVSGLQISDPVALEETINQWPGVVTNGIFARRRPETVLIAGMHGVQALGKDKA</sequence>
<name>A0A426FR45_9BURK</name>
<dbReference type="CDD" id="cd01398">
    <property type="entry name" value="RPI_A"/>
    <property type="match status" value="1"/>
</dbReference>
<evidence type="ECO:0000313" key="4">
    <source>
        <dbReference type="EMBL" id="RRN45130.1"/>
    </source>
</evidence>
<comment type="pathway">
    <text evidence="3">Carbohydrate degradation; pentose phosphate pathway; D-ribose 5-phosphate from D-ribulose 5-phosphate (non-oxidative stage): step 1/1.</text>
</comment>
<evidence type="ECO:0000256" key="3">
    <source>
        <dbReference type="HAMAP-Rule" id="MF_00170"/>
    </source>
</evidence>
<dbReference type="EMBL" id="RRUE01000001">
    <property type="protein sequence ID" value="RRN45130.1"/>
    <property type="molecule type" value="Genomic_DNA"/>
</dbReference>
<dbReference type="PANTHER" id="PTHR11934">
    <property type="entry name" value="RIBOSE-5-PHOSPHATE ISOMERASE"/>
    <property type="match status" value="1"/>
</dbReference>
<protein>
    <recommendedName>
        <fullName evidence="3">Ribose-5-phosphate isomerase A</fullName>
        <ecNumber evidence="3">5.3.1.6</ecNumber>
    </recommendedName>
    <alternativeName>
        <fullName evidence="3">Phosphoriboisomerase A</fullName>
        <shortName evidence="3">PRI</shortName>
    </alternativeName>
</protein>
<feature type="binding site" evidence="3">
    <location>
        <begin position="104"/>
        <end position="107"/>
    </location>
    <ligand>
        <name>substrate</name>
    </ligand>
</feature>
<evidence type="ECO:0000313" key="5">
    <source>
        <dbReference type="Proteomes" id="UP000270261"/>
    </source>
</evidence>
<dbReference type="EC" id="5.3.1.6" evidence="3"/>